<evidence type="ECO:0000256" key="5">
    <source>
        <dbReference type="ARBA" id="ARBA00014923"/>
    </source>
</evidence>
<evidence type="ECO:0000259" key="15">
    <source>
        <dbReference type="Pfam" id="PF02230"/>
    </source>
</evidence>
<dbReference type="GO" id="GO:0052689">
    <property type="term" value="F:carboxylic ester hydrolase activity"/>
    <property type="evidence" value="ECO:0007669"/>
    <property type="project" value="UniProtKB-KW"/>
</dbReference>
<keyword evidence="6" id="KW-0719">Serine esterase</keyword>
<protein>
    <recommendedName>
        <fullName evidence="5">Acyl-protein thioesterase 1</fullName>
        <ecNumber evidence="4">3.1.2.22</ecNumber>
    </recommendedName>
    <alternativeName>
        <fullName evidence="13">Palmitoyl-protein hydrolase</fullName>
    </alternativeName>
</protein>
<evidence type="ECO:0000256" key="9">
    <source>
        <dbReference type="ARBA" id="ARBA00022832"/>
    </source>
</evidence>
<dbReference type="GO" id="GO:0005737">
    <property type="term" value="C:cytoplasm"/>
    <property type="evidence" value="ECO:0007669"/>
    <property type="project" value="UniProtKB-SubCell"/>
</dbReference>
<sequence length="262" mass="28300">MSVQTTYLIAFALVVVVVSLIGSHMHRLSLSTDSVSMASSLTSVIVGAKAKHTATVFWFHGLGDSGAGWSFLADELSNMFPHVKWVLPNAPMIPITINQGMRMPGWFDLSGLDRSIAQNQDEKGMLSSMTSINALIRNEVDSGIPSERIVIGGFSQGCVMSLLTGLTSEYKFGGVIGCSGWLGMHEKFASMASDANKKTPILMCHGDADPVVDYNIGKESATFLEKLGYDIKFKTYSGLVHSASPQELADIANFLKERLPSE</sequence>
<name>A0A077WM92_9FUNG</name>
<comment type="function">
    <text evidence="12">Hydrolyzes fatty acids from S-acylated cysteine residues in proteins with a strong preference for palmitoylated G-alpha proteins over other acyl substrates. Mediates the deacylation of G-alpha proteins such as GPA1 in vivo, but has weak or no activity toward palmitoylated Ras proteins. Has weak lysophospholipase activity in vitro; however such activity may not exist in vivo.</text>
</comment>
<evidence type="ECO:0000256" key="13">
    <source>
        <dbReference type="ARBA" id="ARBA00031195"/>
    </source>
</evidence>
<dbReference type="AlphaFoldDB" id="A0A077WM92"/>
<feature type="domain" description="Phospholipase/carboxylesterase/thioesterase" evidence="15">
    <location>
        <begin position="43"/>
        <end position="256"/>
    </location>
</feature>
<dbReference type="InterPro" id="IPR029058">
    <property type="entry name" value="AB_hydrolase_fold"/>
</dbReference>
<dbReference type="EMBL" id="LK023324">
    <property type="protein sequence ID" value="CDS08263.1"/>
    <property type="molecule type" value="Genomic_DNA"/>
</dbReference>
<dbReference type="InterPro" id="IPR003140">
    <property type="entry name" value="PLipase/COase/thioEstase"/>
</dbReference>
<evidence type="ECO:0000256" key="2">
    <source>
        <dbReference type="ARBA" id="ARBA00004496"/>
    </source>
</evidence>
<evidence type="ECO:0000256" key="1">
    <source>
        <dbReference type="ARBA" id="ARBA00004123"/>
    </source>
</evidence>
<organism evidence="16">
    <name type="scientific">Lichtheimia ramosa</name>
    <dbReference type="NCBI Taxonomy" id="688394"/>
    <lineage>
        <taxon>Eukaryota</taxon>
        <taxon>Fungi</taxon>
        <taxon>Fungi incertae sedis</taxon>
        <taxon>Mucoromycota</taxon>
        <taxon>Mucoromycotina</taxon>
        <taxon>Mucoromycetes</taxon>
        <taxon>Mucorales</taxon>
        <taxon>Lichtheimiaceae</taxon>
        <taxon>Lichtheimia</taxon>
    </lineage>
</organism>
<dbReference type="EC" id="3.1.2.22" evidence="4"/>
<accession>A0A077WM92</accession>
<evidence type="ECO:0000313" key="16">
    <source>
        <dbReference type="EMBL" id="CDS08263.1"/>
    </source>
</evidence>
<dbReference type="GO" id="GO:0008474">
    <property type="term" value="F:palmitoyl-(protein) hydrolase activity"/>
    <property type="evidence" value="ECO:0007669"/>
    <property type="project" value="UniProtKB-EC"/>
</dbReference>
<reference evidence="16" key="1">
    <citation type="journal article" date="2014" name="Genome Announc.">
        <title>De novo whole-genome sequence and genome annotation of Lichtheimia ramosa.</title>
        <authorList>
            <person name="Linde J."/>
            <person name="Schwartze V."/>
            <person name="Binder U."/>
            <person name="Lass-Florl C."/>
            <person name="Voigt K."/>
            <person name="Horn F."/>
        </authorList>
    </citation>
    <scope>NUCLEOTIDE SEQUENCE</scope>
    <source>
        <strain evidence="16">JMRC FSU:6197</strain>
    </source>
</reference>
<dbReference type="PANTHER" id="PTHR10655">
    <property type="entry name" value="LYSOPHOSPHOLIPASE-RELATED"/>
    <property type="match status" value="1"/>
</dbReference>
<evidence type="ECO:0000256" key="12">
    <source>
        <dbReference type="ARBA" id="ARBA00029392"/>
    </source>
</evidence>
<evidence type="ECO:0000256" key="10">
    <source>
        <dbReference type="ARBA" id="ARBA00023098"/>
    </source>
</evidence>
<dbReference type="GO" id="GO:0006631">
    <property type="term" value="P:fatty acid metabolic process"/>
    <property type="evidence" value="ECO:0007669"/>
    <property type="project" value="UniProtKB-KW"/>
</dbReference>
<dbReference type="FunFam" id="3.40.50.1820:FF:000276">
    <property type="entry name" value="Acyl-protein thioesterase 1"/>
    <property type="match status" value="1"/>
</dbReference>
<dbReference type="SUPFAM" id="SSF53474">
    <property type="entry name" value="alpha/beta-Hydrolases"/>
    <property type="match status" value="1"/>
</dbReference>
<keyword evidence="8" id="KW-0378">Hydrolase</keyword>
<dbReference type="InterPro" id="IPR050565">
    <property type="entry name" value="LYPA1-2/EST-like"/>
</dbReference>
<keyword evidence="7" id="KW-0963">Cytoplasm</keyword>
<evidence type="ECO:0000256" key="7">
    <source>
        <dbReference type="ARBA" id="ARBA00022490"/>
    </source>
</evidence>
<evidence type="ECO:0000256" key="14">
    <source>
        <dbReference type="ARBA" id="ARBA00047337"/>
    </source>
</evidence>
<evidence type="ECO:0000256" key="3">
    <source>
        <dbReference type="ARBA" id="ARBA00006499"/>
    </source>
</evidence>
<dbReference type="GO" id="GO:0005634">
    <property type="term" value="C:nucleus"/>
    <property type="evidence" value="ECO:0007669"/>
    <property type="project" value="UniProtKB-SubCell"/>
</dbReference>
<keyword evidence="9" id="KW-0276">Fatty acid metabolism</keyword>
<comment type="subcellular location">
    <subcellularLocation>
        <location evidence="2">Cytoplasm</location>
    </subcellularLocation>
    <subcellularLocation>
        <location evidence="1">Nucleus</location>
    </subcellularLocation>
</comment>
<evidence type="ECO:0000256" key="11">
    <source>
        <dbReference type="ARBA" id="ARBA00023242"/>
    </source>
</evidence>
<dbReference type="OrthoDB" id="2418081at2759"/>
<dbReference type="Pfam" id="PF02230">
    <property type="entry name" value="Abhydrolase_2"/>
    <property type="match status" value="1"/>
</dbReference>
<evidence type="ECO:0000256" key="4">
    <source>
        <dbReference type="ARBA" id="ARBA00012423"/>
    </source>
</evidence>
<keyword evidence="10" id="KW-0443">Lipid metabolism</keyword>
<dbReference type="Gene3D" id="3.40.50.1820">
    <property type="entry name" value="alpha/beta hydrolase"/>
    <property type="match status" value="1"/>
</dbReference>
<keyword evidence="11" id="KW-0539">Nucleus</keyword>
<comment type="similarity">
    <text evidence="3">Belongs to the AB hydrolase superfamily. AB hydrolase 2 family.</text>
</comment>
<evidence type="ECO:0000256" key="6">
    <source>
        <dbReference type="ARBA" id="ARBA00022487"/>
    </source>
</evidence>
<dbReference type="PANTHER" id="PTHR10655:SF17">
    <property type="entry name" value="LYSOPHOSPHOLIPASE-LIKE PROTEIN 1"/>
    <property type="match status" value="1"/>
</dbReference>
<proteinExistence type="inferred from homology"/>
<comment type="catalytic activity">
    <reaction evidence="14">
        <text>S-hexadecanoyl-L-cysteinyl-[protein] + H2O = L-cysteinyl-[protein] + hexadecanoate + H(+)</text>
        <dbReference type="Rhea" id="RHEA:19233"/>
        <dbReference type="Rhea" id="RHEA-COMP:10131"/>
        <dbReference type="Rhea" id="RHEA-COMP:11032"/>
        <dbReference type="ChEBI" id="CHEBI:7896"/>
        <dbReference type="ChEBI" id="CHEBI:15377"/>
        <dbReference type="ChEBI" id="CHEBI:15378"/>
        <dbReference type="ChEBI" id="CHEBI:29950"/>
        <dbReference type="ChEBI" id="CHEBI:74151"/>
        <dbReference type="EC" id="3.1.2.22"/>
    </reaction>
</comment>
<evidence type="ECO:0000256" key="8">
    <source>
        <dbReference type="ARBA" id="ARBA00022801"/>
    </source>
</evidence>
<gene>
    <name evidence="16" type="ORF">LRAMOSA02211</name>
</gene>